<feature type="coiled-coil region" evidence="1">
    <location>
        <begin position="7"/>
        <end position="230"/>
    </location>
</feature>
<reference evidence="2 3" key="1">
    <citation type="journal article" date="2019" name="Sci. Rep.">
        <title>Orb-weaving spider Araneus ventricosus genome elucidates the spidroin gene catalogue.</title>
        <authorList>
            <person name="Kono N."/>
            <person name="Nakamura H."/>
            <person name="Ohtoshi R."/>
            <person name="Moran D.A.P."/>
            <person name="Shinohara A."/>
            <person name="Yoshida Y."/>
            <person name="Fujiwara M."/>
            <person name="Mori M."/>
            <person name="Tomita M."/>
            <person name="Arakawa K."/>
        </authorList>
    </citation>
    <scope>NUCLEOTIDE SEQUENCE [LARGE SCALE GENOMIC DNA]</scope>
</reference>
<evidence type="ECO:0000313" key="2">
    <source>
        <dbReference type="EMBL" id="GBO23297.1"/>
    </source>
</evidence>
<accession>A0A4Y2VHS1</accession>
<protein>
    <submittedName>
        <fullName evidence="2">Uncharacterized protein</fullName>
    </submittedName>
</protein>
<keyword evidence="3" id="KW-1185">Reference proteome</keyword>
<dbReference type="EMBL" id="BGPR01046328">
    <property type="protein sequence ID" value="GBO23297.1"/>
    <property type="molecule type" value="Genomic_DNA"/>
</dbReference>
<name>A0A4Y2VHS1_ARAVE</name>
<organism evidence="2 3">
    <name type="scientific">Araneus ventricosus</name>
    <name type="common">Orbweaver spider</name>
    <name type="synonym">Epeira ventricosa</name>
    <dbReference type="NCBI Taxonomy" id="182803"/>
    <lineage>
        <taxon>Eukaryota</taxon>
        <taxon>Metazoa</taxon>
        <taxon>Ecdysozoa</taxon>
        <taxon>Arthropoda</taxon>
        <taxon>Chelicerata</taxon>
        <taxon>Arachnida</taxon>
        <taxon>Araneae</taxon>
        <taxon>Araneomorphae</taxon>
        <taxon>Entelegynae</taxon>
        <taxon>Araneoidea</taxon>
        <taxon>Araneidae</taxon>
        <taxon>Araneus</taxon>
    </lineage>
</organism>
<dbReference type="Proteomes" id="UP000499080">
    <property type="component" value="Unassembled WGS sequence"/>
</dbReference>
<sequence>MQWKQKSEKFKELLKEVQKERDELKQAQCEDNQALRNDLKESITEIDALRRKLTLETTRKEFILSQKETYTKLYEDIKLTLSEIQGQRDDLERKNKDLEFQLGNFEHDLTLEKSRIDLIHSKTTDFEKLHKEMKKKLLECQRERDVLKTENEGLKLEFEQKESEMQRKENDLKNQQESLKTVQETLNERCEKIQMLEENKAQFNETSHCLSNLKKDFESIKKENQKLERKNQQIPTVLHDAAKSKLKECVMNVMANFVHYLKNEFNLPDELMIPKLYEEFKTNVTFEWNPTKYIDVLDDDAFQQMDMETYIKRLMADFVNFLNEKFSDSYSDSYKSWLTKHFEIIHKTPLSITYENIAQQTNSAELKIKSLKNKLEIENEKHSEENKRLTKALHDAAKSKLKEYVMSVMANFVHYLKNKFNLTDELIIPKLYDEYKSKNKVNLEWEEQHYLDVLNDDIFAKTDMAYYIKNVITGFVSFLEDKFQGSYSDAYSLWLINNLKLINKTPLSITSENAELKFEKLKNEHERFPDENKQMVQGLIVAAQFKLEYYVMSAMSNFVDFLKKKFNFFNDYEIPNLYDKFKSKKEANLEWNMETTMNVLTENKLSMESYIKVSDWFKTVVFDEIIKNAFMT</sequence>
<dbReference type="AlphaFoldDB" id="A0A4Y2VHS1"/>
<evidence type="ECO:0000256" key="1">
    <source>
        <dbReference type="SAM" id="Coils"/>
    </source>
</evidence>
<keyword evidence="1" id="KW-0175">Coiled coil</keyword>
<proteinExistence type="predicted"/>
<feature type="coiled-coil region" evidence="1">
    <location>
        <begin position="354"/>
        <end position="399"/>
    </location>
</feature>
<gene>
    <name evidence="2" type="ORF">AVEN_179030_1</name>
</gene>
<comment type="caution">
    <text evidence="2">The sequence shown here is derived from an EMBL/GenBank/DDBJ whole genome shotgun (WGS) entry which is preliminary data.</text>
</comment>
<evidence type="ECO:0000313" key="3">
    <source>
        <dbReference type="Proteomes" id="UP000499080"/>
    </source>
</evidence>